<dbReference type="NCBIfam" id="TIGR01433">
    <property type="entry name" value="CyoA"/>
    <property type="match status" value="1"/>
</dbReference>
<dbReference type="SUPFAM" id="SSF49503">
    <property type="entry name" value="Cupredoxins"/>
    <property type="match status" value="1"/>
</dbReference>
<dbReference type="Gene3D" id="2.60.40.420">
    <property type="entry name" value="Cupredoxins - blue copper proteins"/>
    <property type="match status" value="1"/>
</dbReference>
<dbReference type="EMBL" id="VSSS01000014">
    <property type="protein sequence ID" value="TYL97732.1"/>
    <property type="molecule type" value="Genomic_DNA"/>
</dbReference>
<keyword evidence="9 16" id="KW-1133">Transmembrane helix</keyword>
<dbReference type="OrthoDB" id="9783445at2"/>
<evidence type="ECO:0000256" key="3">
    <source>
        <dbReference type="ARBA" id="ARBA00022448"/>
    </source>
</evidence>
<evidence type="ECO:0000256" key="12">
    <source>
        <dbReference type="ARBA" id="ARBA00023139"/>
    </source>
</evidence>
<evidence type="ECO:0000256" key="2">
    <source>
        <dbReference type="ARBA" id="ARBA00007866"/>
    </source>
</evidence>
<accession>A0A5D3KWQ1</accession>
<keyword evidence="6 16" id="KW-0812">Transmembrane</keyword>
<evidence type="ECO:0000259" key="17">
    <source>
        <dbReference type="PROSITE" id="PS50857"/>
    </source>
</evidence>
<dbReference type="PROSITE" id="PS51257">
    <property type="entry name" value="PROKAR_LIPOPROTEIN"/>
    <property type="match status" value="1"/>
</dbReference>
<dbReference type="GO" id="GO:0016682">
    <property type="term" value="F:oxidoreductase activity, acting on diphenols and related substances as donors, oxygen as acceptor"/>
    <property type="evidence" value="ECO:0007669"/>
    <property type="project" value="InterPro"/>
</dbReference>
<dbReference type="Gene3D" id="1.10.287.90">
    <property type="match status" value="1"/>
</dbReference>
<dbReference type="GO" id="GO:0042773">
    <property type="term" value="P:ATP synthesis coupled electron transport"/>
    <property type="evidence" value="ECO:0007669"/>
    <property type="project" value="TreeGrafter"/>
</dbReference>
<dbReference type="InterPro" id="IPR002429">
    <property type="entry name" value="CcO_II-like_C"/>
</dbReference>
<keyword evidence="8 14" id="KW-0249">Electron transport</keyword>
<evidence type="ECO:0000256" key="16">
    <source>
        <dbReference type="SAM" id="Phobius"/>
    </source>
</evidence>
<dbReference type="GO" id="GO:0004129">
    <property type="term" value="F:cytochrome-c oxidase activity"/>
    <property type="evidence" value="ECO:0007669"/>
    <property type="project" value="UniProtKB-UniRule"/>
</dbReference>
<dbReference type="InterPro" id="IPR011759">
    <property type="entry name" value="Cyt_c_oxidase_su2_TM_dom"/>
</dbReference>
<dbReference type="InterPro" id="IPR008972">
    <property type="entry name" value="Cupredoxin"/>
</dbReference>
<evidence type="ECO:0000256" key="9">
    <source>
        <dbReference type="ARBA" id="ARBA00022989"/>
    </source>
</evidence>
<dbReference type="GO" id="GO:0005886">
    <property type="term" value="C:plasma membrane"/>
    <property type="evidence" value="ECO:0007669"/>
    <property type="project" value="UniProtKB-SubCell"/>
</dbReference>
<keyword evidence="11 14" id="KW-0472">Membrane</keyword>
<name>A0A5D3KWQ1_9BRAD</name>
<evidence type="ECO:0000313" key="20">
    <source>
        <dbReference type="Proteomes" id="UP000324758"/>
    </source>
</evidence>
<feature type="region of interest" description="Disordered" evidence="15">
    <location>
        <begin position="276"/>
        <end position="295"/>
    </location>
</feature>
<reference evidence="19 20" key="1">
    <citation type="submission" date="2019-08" db="EMBL/GenBank/DDBJ databases">
        <title>Bradyrhizobium hipponensis sp. nov., a rhizobium isolated from a Lupinus angustifolius root nodule in Tunisia.</title>
        <authorList>
            <person name="Off K."/>
            <person name="Rejili M."/>
            <person name="Mars M."/>
            <person name="Brachmann A."/>
            <person name="Marin M."/>
        </authorList>
    </citation>
    <scope>NUCLEOTIDE SEQUENCE [LARGE SCALE GENOMIC DNA]</scope>
    <source>
        <strain evidence="19 20">CTAW71</strain>
    </source>
</reference>
<dbReference type="InterPro" id="IPR045187">
    <property type="entry name" value="CcO_II"/>
</dbReference>
<keyword evidence="13" id="KW-0449">Lipoprotein</keyword>
<evidence type="ECO:0000256" key="8">
    <source>
        <dbReference type="ARBA" id="ARBA00022982"/>
    </source>
</evidence>
<organism evidence="19 20">
    <name type="scientific">Bradyrhizobium rifense</name>
    <dbReference type="NCBI Taxonomy" id="515499"/>
    <lineage>
        <taxon>Bacteria</taxon>
        <taxon>Pseudomonadati</taxon>
        <taxon>Pseudomonadota</taxon>
        <taxon>Alphaproteobacteria</taxon>
        <taxon>Hyphomicrobiales</taxon>
        <taxon>Nitrobacteraceae</taxon>
        <taxon>Bradyrhizobium</taxon>
    </lineage>
</organism>
<dbReference type="RefSeq" id="WP_148771554.1">
    <property type="nucleotide sequence ID" value="NZ_VSSS01000014.1"/>
</dbReference>
<evidence type="ECO:0000256" key="4">
    <source>
        <dbReference type="ARBA" id="ARBA00022475"/>
    </source>
</evidence>
<evidence type="ECO:0000256" key="1">
    <source>
        <dbReference type="ARBA" id="ARBA00004651"/>
    </source>
</evidence>
<keyword evidence="5 14" id="KW-0679">Respiratory chain</keyword>
<dbReference type="PROSITE" id="PS50999">
    <property type="entry name" value="COX2_TM"/>
    <property type="match status" value="1"/>
</dbReference>
<dbReference type="InterPro" id="IPR006333">
    <property type="entry name" value="Cyt_o_ubiquinol_oxidase_su2"/>
</dbReference>
<dbReference type="CDD" id="cd04212">
    <property type="entry name" value="CuRO_UO_II"/>
    <property type="match status" value="1"/>
</dbReference>
<feature type="transmembrane region" description="Helical" evidence="16">
    <location>
        <begin position="37"/>
        <end position="62"/>
    </location>
</feature>
<dbReference type="PANTHER" id="PTHR22888">
    <property type="entry name" value="CYTOCHROME C OXIDASE, SUBUNIT II"/>
    <property type="match status" value="1"/>
</dbReference>
<sequence length="295" mass="31899">MRYGLLAVVLISAATLGGCEGVLDPKGPIALAERQILINALGIMLAIVIPVILATLGFAFWFRASNERARYRPDFTYSGRLELLVWSIPGMTVLLVGGVAWIGAHDLDPGRPISSTVKPVNVQVVSLDWKWLFIYPDEGIASVNKLVVPVGTPVSFELTSSSVMNSFFVPQLGSQIYTMSGMATRLHLQADHLGTYPGISAMFSGDGFPDMHFTVDAVTDDKFAQWVRQTRETGSVLDKQGYADLVKPSRAVAPFTYRGVAPDLFGSIVNAGMGTQDSHQDASLSVCSTSQRAER</sequence>
<dbReference type="Pfam" id="PF06481">
    <property type="entry name" value="COX_ARM"/>
    <property type="match status" value="1"/>
</dbReference>
<keyword evidence="12" id="KW-0564">Palmitate</keyword>
<dbReference type="SUPFAM" id="SSF81464">
    <property type="entry name" value="Cytochrome c oxidase subunit II-like, transmembrane region"/>
    <property type="match status" value="1"/>
</dbReference>
<evidence type="ECO:0000259" key="18">
    <source>
        <dbReference type="PROSITE" id="PS50999"/>
    </source>
</evidence>
<keyword evidence="3 14" id="KW-0813">Transport</keyword>
<comment type="caution">
    <text evidence="19">The sequence shown here is derived from an EMBL/GenBank/DDBJ whole genome shotgun (WGS) entry which is preliminary data.</text>
</comment>
<evidence type="ECO:0000256" key="11">
    <source>
        <dbReference type="ARBA" id="ARBA00023136"/>
    </source>
</evidence>
<keyword evidence="10 14" id="KW-0560">Oxidoreductase</keyword>
<feature type="domain" description="Cytochrome oxidase subunit II copper A binding" evidence="17">
    <location>
        <begin position="117"/>
        <end position="229"/>
    </location>
</feature>
<evidence type="ECO:0000256" key="10">
    <source>
        <dbReference type="ARBA" id="ARBA00023002"/>
    </source>
</evidence>
<proteinExistence type="inferred from homology"/>
<evidence type="ECO:0000313" key="19">
    <source>
        <dbReference type="EMBL" id="TYL97732.1"/>
    </source>
</evidence>
<dbReference type="GO" id="GO:0005507">
    <property type="term" value="F:copper ion binding"/>
    <property type="evidence" value="ECO:0007669"/>
    <property type="project" value="InterPro"/>
</dbReference>
<dbReference type="InterPro" id="IPR010514">
    <property type="entry name" value="COX_ARM"/>
</dbReference>
<feature type="domain" description="Cytochrome oxidase subunit II transmembrane region profile" evidence="18">
    <location>
        <begin position="14"/>
        <end position="111"/>
    </location>
</feature>
<comment type="similarity">
    <text evidence="2 14">Belongs to the cytochrome c oxidase subunit 2 family.</text>
</comment>
<keyword evidence="4 14" id="KW-1003">Cell membrane</keyword>
<dbReference type="Proteomes" id="UP000324758">
    <property type="component" value="Unassembled WGS sequence"/>
</dbReference>
<protein>
    <recommendedName>
        <fullName evidence="14">Ubiquinol oxidase subunit 2</fullName>
    </recommendedName>
</protein>
<evidence type="ECO:0000256" key="15">
    <source>
        <dbReference type="SAM" id="MobiDB-lite"/>
    </source>
</evidence>
<dbReference type="InterPro" id="IPR034227">
    <property type="entry name" value="CuRO_UO_II"/>
</dbReference>
<dbReference type="AlphaFoldDB" id="A0A5D3KWQ1"/>
<dbReference type="PROSITE" id="PS50857">
    <property type="entry name" value="COX2_CUA"/>
    <property type="match status" value="1"/>
</dbReference>
<feature type="transmembrane region" description="Helical" evidence="16">
    <location>
        <begin position="83"/>
        <end position="104"/>
    </location>
</feature>
<gene>
    <name evidence="19" type="primary">cyoA</name>
    <name evidence="19" type="ORF">FXB40_07420</name>
</gene>
<keyword evidence="7" id="KW-0732">Signal</keyword>
<evidence type="ECO:0000256" key="5">
    <source>
        <dbReference type="ARBA" id="ARBA00022660"/>
    </source>
</evidence>
<dbReference type="InterPro" id="IPR036257">
    <property type="entry name" value="Cyt_c_oxidase_su2_TM_sf"/>
</dbReference>
<comment type="subcellular location">
    <subcellularLocation>
        <location evidence="1">Cell membrane</location>
        <topology evidence="1">Multi-pass membrane protein</topology>
    </subcellularLocation>
</comment>
<keyword evidence="20" id="KW-1185">Reference proteome</keyword>
<dbReference type="Pfam" id="PF00116">
    <property type="entry name" value="COX2"/>
    <property type="match status" value="1"/>
</dbReference>
<evidence type="ECO:0000256" key="6">
    <source>
        <dbReference type="ARBA" id="ARBA00022692"/>
    </source>
</evidence>
<dbReference type="PANTHER" id="PTHR22888:SF18">
    <property type="entry name" value="CYTOCHROME BO(3) UBIQUINOL OXIDASE SUBUNIT 2"/>
    <property type="match status" value="1"/>
</dbReference>
<dbReference type="PIRSF" id="PIRSF000292">
    <property type="entry name" value="Ubi_od_II"/>
    <property type="match status" value="1"/>
</dbReference>
<dbReference type="GO" id="GO:0009486">
    <property type="term" value="F:cytochrome bo3 ubiquinol oxidase activity"/>
    <property type="evidence" value="ECO:0007669"/>
    <property type="project" value="InterPro"/>
</dbReference>
<evidence type="ECO:0000256" key="14">
    <source>
        <dbReference type="PIRNR" id="PIRNR000292"/>
    </source>
</evidence>
<evidence type="ECO:0000256" key="13">
    <source>
        <dbReference type="ARBA" id="ARBA00023288"/>
    </source>
</evidence>
<evidence type="ECO:0000256" key="7">
    <source>
        <dbReference type="ARBA" id="ARBA00022729"/>
    </source>
</evidence>